<dbReference type="EMBL" id="DF973361">
    <property type="protein sequence ID" value="GAU27774.1"/>
    <property type="molecule type" value="Genomic_DNA"/>
</dbReference>
<evidence type="ECO:0000256" key="2">
    <source>
        <dbReference type="SAM" id="MobiDB-lite"/>
    </source>
</evidence>
<comment type="similarity">
    <text evidence="1">Belongs to the helicase family.</text>
</comment>
<dbReference type="GO" id="GO:0016887">
    <property type="term" value="F:ATP hydrolysis activity"/>
    <property type="evidence" value="ECO:0007669"/>
    <property type="project" value="RHEA"/>
</dbReference>
<name>A0A2Z6M5W1_TRISU</name>
<accession>A0A2Z6M5W1</accession>
<evidence type="ECO:0000313" key="5">
    <source>
        <dbReference type="EMBL" id="GAU27774.1"/>
    </source>
</evidence>
<keyword evidence="1" id="KW-0347">Helicase</keyword>
<dbReference type="InterPro" id="IPR010285">
    <property type="entry name" value="DNA_helicase_pif1-like_DEAD"/>
</dbReference>
<gene>
    <name evidence="5" type="ORF">TSUD_215850</name>
</gene>
<comment type="catalytic activity">
    <reaction evidence="1">
        <text>ATP + H2O = ADP + phosphate + H(+)</text>
        <dbReference type="Rhea" id="RHEA:13065"/>
        <dbReference type="ChEBI" id="CHEBI:15377"/>
        <dbReference type="ChEBI" id="CHEBI:15378"/>
        <dbReference type="ChEBI" id="CHEBI:30616"/>
        <dbReference type="ChEBI" id="CHEBI:43474"/>
        <dbReference type="ChEBI" id="CHEBI:456216"/>
        <dbReference type="EC" id="5.6.2.3"/>
    </reaction>
</comment>
<keyword evidence="1" id="KW-0547">Nucleotide-binding</keyword>
<evidence type="ECO:0000259" key="4">
    <source>
        <dbReference type="Pfam" id="PF21530"/>
    </source>
</evidence>
<dbReference type="Proteomes" id="UP000242715">
    <property type="component" value="Unassembled WGS sequence"/>
</dbReference>
<dbReference type="SUPFAM" id="SSF52540">
    <property type="entry name" value="P-loop containing nucleoside triphosphate hydrolases"/>
    <property type="match status" value="2"/>
</dbReference>
<keyword evidence="1" id="KW-0227">DNA damage</keyword>
<dbReference type="PANTHER" id="PTHR10492:SF101">
    <property type="entry name" value="ATP-DEPENDENT DNA HELICASE"/>
    <property type="match status" value="1"/>
</dbReference>
<keyword evidence="1" id="KW-0233">DNA recombination</keyword>
<dbReference type="EC" id="5.6.2.3" evidence="1"/>
<evidence type="ECO:0000259" key="3">
    <source>
        <dbReference type="Pfam" id="PF05970"/>
    </source>
</evidence>
<dbReference type="AlphaFoldDB" id="A0A2Z6M5W1"/>
<dbReference type="PANTHER" id="PTHR10492">
    <property type="match status" value="1"/>
</dbReference>
<dbReference type="GO" id="GO:0043139">
    <property type="term" value="F:5'-3' DNA helicase activity"/>
    <property type="evidence" value="ECO:0007669"/>
    <property type="project" value="UniProtKB-EC"/>
</dbReference>
<keyword evidence="1" id="KW-0234">DNA repair</keyword>
<evidence type="ECO:0000256" key="1">
    <source>
        <dbReference type="RuleBase" id="RU363044"/>
    </source>
</evidence>
<keyword evidence="1" id="KW-0378">Hydrolase</keyword>
<keyword evidence="6" id="KW-1185">Reference proteome</keyword>
<dbReference type="Pfam" id="PF21530">
    <property type="entry name" value="Pif1_2B_dom"/>
    <property type="match status" value="1"/>
</dbReference>
<organism evidence="5 6">
    <name type="scientific">Trifolium subterraneum</name>
    <name type="common">Subterranean clover</name>
    <dbReference type="NCBI Taxonomy" id="3900"/>
    <lineage>
        <taxon>Eukaryota</taxon>
        <taxon>Viridiplantae</taxon>
        <taxon>Streptophyta</taxon>
        <taxon>Embryophyta</taxon>
        <taxon>Tracheophyta</taxon>
        <taxon>Spermatophyta</taxon>
        <taxon>Magnoliopsida</taxon>
        <taxon>eudicotyledons</taxon>
        <taxon>Gunneridae</taxon>
        <taxon>Pentapetalae</taxon>
        <taxon>rosids</taxon>
        <taxon>fabids</taxon>
        <taxon>Fabales</taxon>
        <taxon>Fabaceae</taxon>
        <taxon>Papilionoideae</taxon>
        <taxon>50 kb inversion clade</taxon>
        <taxon>NPAAA clade</taxon>
        <taxon>Hologalegina</taxon>
        <taxon>IRL clade</taxon>
        <taxon>Trifolieae</taxon>
        <taxon>Trifolium</taxon>
    </lineage>
</organism>
<comment type="cofactor">
    <cofactor evidence="1">
        <name>Mg(2+)</name>
        <dbReference type="ChEBI" id="CHEBI:18420"/>
    </cofactor>
</comment>
<dbReference type="GO" id="GO:0006281">
    <property type="term" value="P:DNA repair"/>
    <property type="evidence" value="ECO:0007669"/>
    <property type="project" value="UniProtKB-KW"/>
</dbReference>
<dbReference type="GO" id="GO:0005524">
    <property type="term" value="F:ATP binding"/>
    <property type="evidence" value="ECO:0007669"/>
    <property type="project" value="UniProtKB-KW"/>
</dbReference>
<dbReference type="InterPro" id="IPR027417">
    <property type="entry name" value="P-loop_NTPase"/>
</dbReference>
<sequence>MEANKKYPQGRHLTYGKFPSVFRYDSDGHFWKPRKRAGSVGHLTFIPHSCKEFFYLRLLLNVQVGCTSYKDLRTVGGYVHDSFREACAALHLLEDDREFIEAITEVAELGSGFSIRKMFANLLMPNSMSNPLNVWEKLWEMLADDILFERRRLLNNPDLVISLEDLQQLCLLDIDNFLRGDGKSLENYKFMPQLCYLNFDQLRAYQEIRSVVDNSVGSMFFVDGNGGTGKTYLWKTISYKLRSEGKIVLNAASSGIASILLPGGKTAHSQFQLPLVLSKESCCRIEKKSKKAELLIMASLIIWDKAPMIHIFAFEAFQRTLQDIMGEVDVKNADLLFGGKTVVFGGDFRQILPVVPKGTRDDIVNATINSSYLWRKCRVLRLTQNMRLQYSSDNAENESVALFVKWILDIVDGKIGDIEDGEAIVEITSDLLVKNVSNPIDRAILSPTLDVVDQIGVPVMLLRNLDVSSGLCNGTRLIIIYLGFSAIGMQIVSGSHRGDVVYIPRMSLVPSDANGVELETAAQRGVEASNSNLQSSVSKRIQAQLRTGQKSHVSLQAASGEPCREASDLWSPGDQRRALATMTSS</sequence>
<dbReference type="OrthoDB" id="1918649at2759"/>
<feature type="domain" description="DNA helicase Pif1-like DEAD-box helicase" evidence="3">
    <location>
        <begin position="197"/>
        <end position="417"/>
    </location>
</feature>
<evidence type="ECO:0000313" key="6">
    <source>
        <dbReference type="Proteomes" id="UP000242715"/>
    </source>
</evidence>
<protein>
    <recommendedName>
        <fullName evidence="1">ATP-dependent DNA helicase</fullName>
        <ecNumber evidence="1">5.6.2.3</ecNumber>
    </recommendedName>
</protein>
<dbReference type="GO" id="GO:0006310">
    <property type="term" value="P:DNA recombination"/>
    <property type="evidence" value="ECO:0007669"/>
    <property type="project" value="UniProtKB-KW"/>
</dbReference>
<dbReference type="InterPro" id="IPR049163">
    <property type="entry name" value="Pif1-like_2B_dom"/>
</dbReference>
<reference evidence="6" key="1">
    <citation type="journal article" date="2017" name="Front. Plant Sci.">
        <title>Climate Clever Clovers: New Paradigm to Reduce the Environmental Footprint of Ruminants by Breeding Low Methanogenic Forages Utilizing Haplotype Variation.</title>
        <authorList>
            <person name="Kaur P."/>
            <person name="Appels R."/>
            <person name="Bayer P.E."/>
            <person name="Keeble-Gagnere G."/>
            <person name="Wang J."/>
            <person name="Hirakawa H."/>
            <person name="Shirasawa K."/>
            <person name="Vercoe P."/>
            <person name="Stefanova K."/>
            <person name="Durmic Z."/>
            <person name="Nichols P."/>
            <person name="Revell C."/>
            <person name="Isobe S.N."/>
            <person name="Edwards D."/>
            <person name="Erskine W."/>
        </authorList>
    </citation>
    <scope>NUCLEOTIDE SEQUENCE [LARGE SCALE GENOMIC DNA]</scope>
    <source>
        <strain evidence="6">cv. Daliak</strain>
    </source>
</reference>
<dbReference type="GO" id="GO:0000723">
    <property type="term" value="P:telomere maintenance"/>
    <property type="evidence" value="ECO:0007669"/>
    <property type="project" value="InterPro"/>
</dbReference>
<dbReference type="Gene3D" id="3.40.50.300">
    <property type="entry name" value="P-loop containing nucleotide triphosphate hydrolases"/>
    <property type="match status" value="1"/>
</dbReference>
<dbReference type="Pfam" id="PF05970">
    <property type="entry name" value="PIF1"/>
    <property type="match status" value="1"/>
</dbReference>
<keyword evidence="1" id="KW-0067">ATP-binding</keyword>
<proteinExistence type="inferred from homology"/>
<feature type="domain" description="DNA helicase Pif1-like 2B" evidence="4">
    <location>
        <begin position="455"/>
        <end position="482"/>
    </location>
</feature>
<feature type="region of interest" description="Disordered" evidence="2">
    <location>
        <begin position="554"/>
        <end position="585"/>
    </location>
</feature>